<dbReference type="EMBL" id="CP060804">
    <property type="protein sequence ID" value="QNP37406.1"/>
    <property type="molecule type" value="Genomic_DNA"/>
</dbReference>
<dbReference type="Proteomes" id="UP000244140">
    <property type="component" value="Unassembled WGS sequence"/>
</dbReference>
<gene>
    <name evidence="1" type="ORF">DAI13_13570</name>
    <name evidence="2" type="ORF">H9Q64_09285</name>
    <name evidence="3" type="ORF">H9Q64_13200</name>
    <name evidence="4" type="ORF">NCTC13379_01085</name>
    <name evidence="5" type="ORF">P0083_01015</name>
</gene>
<evidence type="ECO:0000313" key="2">
    <source>
        <dbReference type="EMBL" id="QNP36670.1"/>
    </source>
</evidence>
<dbReference type="EMBL" id="CP119528">
    <property type="protein sequence ID" value="WER42934.1"/>
    <property type="molecule type" value="Genomic_DNA"/>
</dbReference>
<evidence type="ECO:0000313" key="3">
    <source>
        <dbReference type="EMBL" id="QNP37406.1"/>
    </source>
</evidence>
<evidence type="ECO:0000313" key="8">
    <source>
        <dbReference type="Proteomes" id="UP000516122"/>
    </source>
</evidence>
<evidence type="ECO:0000313" key="5">
    <source>
        <dbReference type="EMBL" id="WER42934.1"/>
    </source>
</evidence>
<accession>A0A4U4BQK6</accession>
<name>A0A4U4BQK6_ENTFL</name>
<dbReference type="Proteomes" id="UP000254396">
    <property type="component" value="Unassembled WGS sequence"/>
</dbReference>
<reference evidence="4 7" key="2">
    <citation type="submission" date="2018-06" db="EMBL/GenBank/DDBJ databases">
        <authorList>
            <consortium name="Pathogen Informatics"/>
            <person name="Doyle S."/>
        </authorList>
    </citation>
    <scope>NUCLEOTIDE SEQUENCE [LARGE SCALE GENOMIC DNA]</scope>
    <source>
        <strain evidence="4 7">NCTC13379</strain>
    </source>
</reference>
<evidence type="ECO:0000313" key="1">
    <source>
        <dbReference type="EMBL" id="PTN78738.1"/>
    </source>
</evidence>
<dbReference type="NCBIfam" id="TIGR01669">
    <property type="entry name" value="phage_XkdX"/>
    <property type="match status" value="1"/>
</dbReference>
<evidence type="ECO:0000313" key="6">
    <source>
        <dbReference type="Proteomes" id="UP000244140"/>
    </source>
</evidence>
<organism evidence="2 8">
    <name type="scientific">Enterococcus faecalis</name>
    <name type="common">Streptococcus faecalis</name>
    <dbReference type="NCBI Taxonomy" id="1351"/>
    <lineage>
        <taxon>Bacteria</taxon>
        <taxon>Bacillati</taxon>
        <taxon>Bacillota</taxon>
        <taxon>Bacilli</taxon>
        <taxon>Lactobacillales</taxon>
        <taxon>Enterococcaceae</taxon>
        <taxon>Enterococcus</taxon>
    </lineage>
</organism>
<dbReference type="Proteomes" id="UP001222182">
    <property type="component" value="Chromosome"/>
</dbReference>
<evidence type="ECO:0000313" key="9">
    <source>
        <dbReference type="Proteomes" id="UP001222182"/>
    </source>
</evidence>
<dbReference type="InterPro" id="IPR010022">
    <property type="entry name" value="XkdX"/>
</dbReference>
<reference evidence="2 8" key="3">
    <citation type="submission" date="2020-08" db="EMBL/GenBank/DDBJ databases">
        <title>Enterococcus faecalis SF28073 genome assembly.</title>
        <authorList>
            <person name="Duerkop B.A."/>
            <person name="Johnson C.N."/>
        </authorList>
    </citation>
    <scope>NUCLEOTIDE SEQUENCE [LARGE SCALE GENOMIC DNA]</scope>
    <source>
        <strain evidence="2 8">SF28073</strain>
    </source>
</reference>
<dbReference type="AlphaFoldDB" id="A0A4U4BQK6"/>
<proteinExistence type="predicted"/>
<dbReference type="EMBL" id="PZZH01000001">
    <property type="protein sequence ID" value="PTN78738.1"/>
    <property type="molecule type" value="Genomic_DNA"/>
</dbReference>
<evidence type="ECO:0000313" key="7">
    <source>
        <dbReference type="Proteomes" id="UP000254396"/>
    </source>
</evidence>
<sequence>MYSYDDIKLMYDWGLFTPEQVAEFVPSCITEDEFTKMTGEPFSKS</sequence>
<evidence type="ECO:0000313" key="4">
    <source>
        <dbReference type="EMBL" id="STP64305.1"/>
    </source>
</evidence>
<dbReference type="RefSeq" id="WP_002380794.1">
    <property type="nucleotide sequence ID" value="NZ_CABGWV010000001.1"/>
</dbReference>
<reference evidence="1 6" key="1">
    <citation type="submission" date="2018-04" db="EMBL/GenBank/DDBJ databases">
        <authorList>
            <person name="Van Tyne D."/>
        </authorList>
    </citation>
    <scope>NUCLEOTIDE SEQUENCE [LARGE SCALE GENOMIC DNA]</scope>
    <source>
        <strain evidence="1 6">B2535</strain>
    </source>
</reference>
<dbReference type="EMBL" id="CP060804">
    <property type="protein sequence ID" value="QNP36670.1"/>
    <property type="molecule type" value="Genomic_DNA"/>
</dbReference>
<protein>
    <submittedName>
        <fullName evidence="4">Phage uncharacterized protein, XkdX family</fullName>
    </submittedName>
    <submittedName>
        <fullName evidence="2">XkdX family protein</fullName>
    </submittedName>
</protein>
<dbReference type="EMBL" id="UGIX01000001">
    <property type="protein sequence ID" value="STP64305.1"/>
    <property type="molecule type" value="Genomic_DNA"/>
</dbReference>
<reference evidence="5 9" key="4">
    <citation type="submission" date="2023-03" db="EMBL/GenBank/DDBJ databases">
        <title>Complete genome sequence of an Enterococcus faecalis urinary isolate.</title>
        <authorList>
            <person name="Brauer A.L."/>
            <person name="Armbruster C.E."/>
        </authorList>
    </citation>
    <scope>NUCLEOTIDE SEQUENCE [LARGE SCALE GENOMIC DNA]</scope>
    <source>
        <strain evidence="5 9">3143</strain>
    </source>
</reference>
<dbReference type="Pfam" id="PF09693">
    <property type="entry name" value="Phage_XkdX"/>
    <property type="match status" value="1"/>
</dbReference>
<dbReference type="Proteomes" id="UP000516122">
    <property type="component" value="Chromosome"/>
</dbReference>